<dbReference type="RefSeq" id="WP_216470287.1">
    <property type="nucleotide sequence ID" value="NZ_JAHLQI010000004.1"/>
</dbReference>
<organism evidence="1 2">
    <name type="scientific">Butyricicoccus intestinisimiae</name>
    <dbReference type="NCBI Taxonomy" id="2841509"/>
    <lineage>
        <taxon>Bacteria</taxon>
        <taxon>Bacillati</taxon>
        <taxon>Bacillota</taxon>
        <taxon>Clostridia</taxon>
        <taxon>Eubacteriales</taxon>
        <taxon>Butyricicoccaceae</taxon>
        <taxon>Butyricicoccus</taxon>
    </lineage>
</organism>
<name>A0ABS6ESE8_9FIRM</name>
<dbReference type="EMBL" id="JAHLQI010000004">
    <property type="protein sequence ID" value="MBU5490624.1"/>
    <property type="molecule type" value="Genomic_DNA"/>
</dbReference>
<evidence type="ECO:0000313" key="2">
    <source>
        <dbReference type="Proteomes" id="UP000783588"/>
    </source>
</evidence>
<sequence>MALEHGSDDYYIFDQLANKIYCARFYLSSSDWADTFVSADLADIAHTLADMMRFKYGADDSNVNSLIEWYHL</sequence>
<proteinExistence type="predicted"/>
<dbReference type="Proteomes" id="UP000783588">
    <property type="component" value="Unassembled WGS sequence"/>
</dbReference>
<protein>
    <submittedName>
        <fullName evidence="1">Uncharacterized protein</fullName>
    </submittedName>
</protein>
<gene>
    <name evidence="1" type="ORF">KQI75_08325</name>
</gene>
<reference evidence="1 2" key="1">
    <citation type="submission" date="2021-06" db="EMBL/GenBank/DDBJ databases">
        <authorList>
            <person name="Sun Q."/>
            <person name="Li D."/>
        </authorList>
    </citation>
    <scope>NUCLEOTIDE SEQUENCE [LARGE SCALE GENOMIC DNA]</scope>
    <source>
        <strain evidence="1 2">MSJd-7</strain>
    </source>
</reference>
<comment type="caution">
    <text evidence="1">The sequence shown here is derived from an EMBL/GenBank/DDBJ whole genome shotgun (WGS) entry which is preliminary data.</text>
</comment>
<keyword evidence="2" id="KW-1185">Reference proteome</keyword>
<evidence type="ECO:0000313" key="1">
    <source>
        <dbReference type="EMBL" id="MBU5490624.1"/>
    </source>
</evidence>
<accession>A0ABS6ESE8</accession>